<keyword evidence="5 6" id="KW-0472">Membrane</keyword>
<comment type="similarity">
    <text evidence="2 6">Belongs to the anoctamin family.</text>
</comment>
<comment type="caution">
    <text evidence="6">Lacks conserved residue(s) required for the propagation of feature annotation.</text>
</comment>
<proteinExistence type="inferred from homology"/>
<dbReference type="AlphaFoldDB" id="A0A915EFQ5"/>
<evidence type="ECO:0000256" key="6">
    <source>
        <dbReference type="RuleBase" id="RU280814"/>
    </source>
</evidence>
<feature type="transmembrane region" description="Helical" evidence="6">
    <location>
        <begin position="218"/>
        <end position="239"/>
    </location>
</feature>
<keyword evidence="4 6" id="KW-1133">Transmembrane helix</keyword>
<evidence type="ECO:0000256" key="4">
    <source>
        <dbReference type="ARBA" id="ARBA00022989"/>
    </source>
</evidence>
<evidence type="ECO:0000313" key="9">
    <source>
        <dbReference type="WBParaSite" id="jg4846"/>
    </source>
</evidence>
<evidence type="ECO:0000256" key="1">
    <source>
        <dbReference type="ARBA" id="ARBA00004141"/>
    </source>
</evidence>
<dbReference type="GO" id="GO:0005886">
    <property type="term" value="C:plasma membrane"/>
    <property type="evidence" value="ECO:0007669"/>
    <property type="project" value="TreeGrafter"/>
</dbReference>
<evidence type="ECO:0000259" key="7">
    <source>
        <dbReference type="Pfam" id="PF04547"/>
    </source>
</evidence>
<keyword evidence="3 6" id="KW-0812">Transmembrane</keyword>
<dbReference type="PANTHER" id="PTHR12308:SF84">
    <property type="entry name" value="ANOCTAMIN"/>
    <property type="match status" value="1"/>
</dbReference>
<dbReference type="InterPro" id="IPR007632">
    <property type="entry name" value="Anoctamin"/>
</dbReference>
<dbReference type="GO" id="GO:0005254">
    <property type="term" value="F:chloride channel activity"/>
    <property type="evidence" value="ECO:0007669"/>
    <property type="project" value="TreeGrafter"/>
</dbReference>
<dbReference type="InterPro" id="IPR049452">
    <property type="entry name" value="Anoctamin_TM"/>
</dbReference>
<evidence type="ECO:0000256" key="5">
    <source>
        <dbReference type="ARBA" id="ARBA00023136"/>
    </source>
</evidence>
<protein>
    <recommendedName>
        <fullName evidence="6">Anoctamin</fullName>
    </recommendedName>
</protein>
<evidence type="ECO:0000256" key="2">
    <source>
        <dbReference type="ARBA" id="ARBA00009671"/>
    </source>
</evidence>
<comment type="subcellular location">
    <subcellularLocation>
        <location evidence="1 6">Membrane</location>
        <topology evidence="1 6">Multi-pass membrane protein</topology>
    </subcellularLocation>
</comment>
<evidence type="ECO:0000313" key="8">
    <source>
        <dbReference type="Proteomes" id="UP000887574"/>
    </source>
</evidence>
<dbReference type="Proteomes" id="UP000887574">
    <property type="component" value="Unplaced"/>
</dbReference>
<dbReference type="WBParaSite" id="jg4846">
    <property type="protein sequence ID" value="jg4846"/>
    <property type="gene ID" value="jg4846"/>
</dbReference>
<accession>A0A915EFQ5</accession>
<organism evidence="8 9">
    <name type="scientific">Ditylenchus dipsaci</name>
    <dbReference type="NCBI Taxonomy" id="166011"/>
    <lineage>
        <taxon>Eukaryota</taxon>
        <taxon>Metazoa</taxon>
        <taxon>Ecdysozoa</taxon>
        <taxon>Nematoda</taxon>
        <taxon>Chromadorea</taxon>
        <taxon>Rhabditida</taxon>
        <taxon>Tylenchina</taxon>
        <taxon>Tylenchomorpha</taxon>
        <taxon>Sphaerularioidea</taxon>
        <taxon>Anguinidae</taxon>
        <taxon>Anguininae</taxon>
        <taxon>Ditylenchus</taxon>
    </lineage>
</organism>
<dbReference type="Pfam" id="PF04547">
    <property type="entry name" value="Anoctamin"/>
    <property type="match status" value="1"/>
</dbReference>
<feature type="transmembrane region" description="Helical" evidence="6">
    <location>
        <begin position="51"/>
        <end position="71"/>
    </location>
</feature>
<sequence length="276" mass="31601">MSDDIPSNDVCGEDGIGGKVLICPVCEKNCDYTPLSSSCIYAKLTYVFDNGATIIFAAIMSIWATLFLECWKRYHAELAYKWNVLDYEREQEVMRPEFQFRQSKFKVNPVTQQREPYVPFAEKAMRIFGSSVVVLFFLCLVVALVIGIVAYRVIVMHVFYTMEDNDFLQSKAVIITSVTAASINLVFILVMNYFYNALAFKLTDLECPRTQTDFDNSYALKVFLFQFINFYSSLFYIAFIKGRFSGAPSYNANTSSGITILVNDWKIVIQVAAWWN</sequence>
<dbReference type="PANTHER" id="PTHR12308">
    <property type="entry name" value="ANOCTAMIN"/>
    <property type="match status" value="1"/>
</dbReference>
<feature type="transmembrane region" description="Helical" evidence="6">
    <location>
        <begin position="172"/>
        <end position="195"/>
    </location>
</feature>
<keyword evidence="8" id="KW-1185">Reference proteome</keyword>
<reference evidence="9" key="1">
    <citation type="submission" date="2022-11" db="UniProtKB">
        <authorList>
            <consortium name="WormBaseParasite"/>
        </authorList>
    </citation>
    <scope>IDENTIFICATION</scope>
</reference>
<name>A0A915EFQ5_9BILA</name>
<feature type="domain" description="Anoctamin transmembrane" evidence="7">
    <location>
        <begin position="41"/>
        <end position="251"/>
    </location>
</feature>
<feature type="transmembrane region" description="Helical" evidence="6">
    <location>
        <begin position="132"/>
        <end position="160"/>
    </location>
</feature>
<evidence type="ECO:0000256" key="3">
    <source>
        <dbReference type="ARBA" id="ARBA00022692"/>
    </source>
</evidence>